<evidence type="ECO:0000313" key="2">
    <source>
        <dbReference type="Proteomes" id="UP000294902"/>
    </source>
</evidence>
<reference evidence="1 2" key="1">
    <citation type="submission" date="2019-03" db="EMBL/GenBank/DDBJ databases">
        <title>Genomic Encyclopedia of Type Strains, Phase IV (KMG-IV): sequencing the most valuable type-strain genomes for metagenomic binning, comparative biology and taxonomic classification.</title>
        <authorList>
            <person name="Goeker M."/>
        </authorList>
    </citation>
    <scope>NUCLEOTIDE SEQUENCE [LARGE SCALE GENOMIC DNA]</scope>
    <source>
        <strain evidence="1 2">DSM 24629</strain>
    </source>
</reference>
<proteinExistence type="predicted"/>
<accession>A0A4R3MME3</accession>
<organism evidence="1 2">
    <name type="scientific">Natranaerovirga pectinivora</name>
    <dbReference type="NCBI Taxonomy" id="682400"/>
    <lineage>
        <taxon>Bacteria</taxon>
        <taxon>Bacillati</taxon>
        <taxon>Bacillota</taxon>
        <taxon>Clostridia</taxon>
        <taxon>Lachnospirales</taxon>
        <taxon>Natranaerovirgaceae</taxon>
        <taxon>Natranaerovirga</taxon>
    </lineage>
</organism>
<gene>
    <name evidence="1" type="ORF">EDC18_103168</name>
</gene>
<evidence type="ECO:0000313" key="1">
    <source>
        <dbReference type="EMBL" id="TCT15463.1"/>
    </source>
</evidence>
<dbReference type="OrthoDB" id="9871333at2"/>
<dbReference type="AlphaFoldDB" id="A0A4R3MME3"/>
<sequence length="176" mass="20230">MGNLKKTIKIFGLSLGILSMILLVGCNETEVEQEREYAISEELRTTTPKLTVEQWIEAIFLVDAEYYLETYSDRAIFELQQDYVYWGYNEDYATLAEYVEKGALPLFKQDLLQAGKTQVSDFVIEEPEDYLDKEEVDVTIDFGDGIGVLPLIKQDGKWLIKGFGVYEDDIQNQINN</sequence>
<evidence type="ECO:0008006" key="3">
    <source>
        <dbReference type="Google" id="ProtNLM"/>
    </source>
</evidence>
<name>A0A4R3MME3_9FIRM</name>
<dbReference type="EMBL" id="SMAL01000003">
    <property type="protein sequence ID" value="TCT15463.1"/>
    <property type="molecule type" value="Genomic_DNA"/>
</dbReference>
<comment type="caution">
    <text evidence="1">The sequence shown here is derived from an EMBL/GenBank/DDBJ whole genome shotgun (WGS) entry which is preliminary data.</text>
</comment>
<protein>
    <recommendedName>
        <fullName evidence="3">DUF4878 domain-containing protein</fullName>
    </recommendedName>
</protein>
<keyword evidence="2" id="KW-1185">Reference proteome</keyword>
<dbReference type="RefSeq" id="WP_132251182.1">
    <property type="nucleotide sequence ID" value="NZ_SMAL01000003.1"/>
</dbReference>
<dbReference type="Proteomes" id="UP000294902">
    <property type="component" value="Unassembled WGS sequence"/>
</dbReference>
<dbReference type="PROSITE" id="PS51257">
    <property type="entry name" value="PROKAR_LIPOPROTEIN"/>
    <property type="match status" value="1"/>
</dbReference>